<dbReference type="SUPFAM" id="SSF88659">
    <property type="entry name" value="Sigma3 and sigma4 domains of RNA polymerase sigma factors"/>
    <property type="match status" value="1"/>
</dbReference>
<dbReference type="AlphaFoldDB" id="A0A2X0XXD9"/>
<proteinExistence type="predicted"/>
<accession>A0A2X0XXD9</accession>
<sequence>MTNYQSTASKATEHNDMFYIITQMIKDFKWMRNEVQRLQKLLYGHSLPIQNWGVAQYGVEAAMPKGSKGKSMTELKRIESLEEKRNNRLRRYETEVYLLETLGDTLQNETQKVIYDCLLEGMTYREIGLHLMISKDNVQKQRKEIIQQLIENEQMETFLLYGEFD</sequence>
<organism evidence="1 2">
    <name type="scientific">Lysinibacillus capsici</name>
    <dbReference type="NCBI Taxonomy" id="2115968"/>
    <lineage>
        <taxon>Bacteria</taxon>
        <taxon>Bacillati</taxon>
        <taxon>Bacillota</taxon>
        <taxon>Bacilli</taxon>
        <taxon>Bacillales</taxon>
        <taxon>Bacillaceae</taxon>
        <taxon>Lysinibacillus</taxon>
    </lineage>
</organism>
<evidence type="ECO:0000313" key="1">
    <source>
        <dbReference type="EMBL" id="SPT98398.1"/>
    </source>
</evidence>
<dbReference type="EMBL" id="UAQE01000001">
    <property type="protein sequence ID" value="SPT98398.1"/>
    <property type="molecule type" value="Genomic_DNA"/>
</dbReference>
<reference evidence="1 2" key="1">
    <citation type="submission" date="2018-06" db="EMBL/GenBank/DDBJ databases">
        <authorList>
            <consortium name="Pathogen Informatics"/>
            <person name="Doyle S."/>
        </authorList>
    </citation>
    <scope>NUCLEOTIDE SEQUENCE [LARGE SCALE GENOMIC DNA]</scope>
    <source>
        <strain evidence="1 2">NCTC7582</strain>
    </source>
</reference>
<name>A0A2X0XXD9_9BACI</name>
<gene>
    <name evidence="1" type="primary">yqaQ_1</name>
    <name evidence="1" type="ORF">NCTC7582_01640</name>
</gene>
<evidence type="ECO:0000313" key="2">
    <source>
        <dbReference type="Proteomes" id="UP000251431"/>
    </source>
</evidence>
<dbReference type="InterPro" id="IPR013324">
    <property type="entry name" value="RNA_pol_sigma_r3/r4-like"/>
</dbReference>
<protein>
    <submittedName>
        <fullName evidence="1">Bipartite response regulator, C-terminal effector</fullName>
    </submittedName>
</protein>
<dbReference type="Proteomes" id="UP000251431">
    <property type="component" value="Unassembled WGS sequence"/>
</dbReference>
<dbReference type="RefSeq" id="WP_233436278.1">
    <property type="nucleotide sequence ID" value="NZ_UAQE01000001.1"/>
</dbReference>